<dbReference type="Proteomes" id="UP000752814">
    <property type="component" value="Unassembled WGS sequence"/>
</dbReference>
<evidence type="ECO:0000256" key="3">
    <source>
        <dbReference type="SAM" id="Phobius"/>
    </source>
</evidence>
<keyword evidence="3" id="KW-0812">Transmembrane</keyword>
<dbReference type="PROSITE" id="PS50093">
    <property type="entry name" value="PKD"/>
    <property type="match status" value="1"/>
</dbReference>
<dbReference type="GeneID" id="41323383"/>
<dbReference type="RefSeq" id="WP_020448851.1">
    <property type="nucleotide sequence ID" value="NZ_CAYAYJ010000005.1"/>
</dbReference>
<dbReference type="SUPFAM" id="SSF49299">
    <property type="entry name" value="PKD domain"/>
    <property type="match status" value="1"/>
</dbReference>
<name>A0A8J8TE64_9ARCH</name>
<feature type="domain" description="PKD" evidence="4">
    <location>
        <begin position="783"/>
        <end position="819"/>
    </location>
</feature>
<evidence type="ECO:0000256" key="1">
    <source>
        <dbReference type="ARBA" id="ARBA00004196"/>
    </source>
</evidence>
<dbReference type="Pfam" id="PF00801">
    <property type="entry name" value="PKD"/>
    <property type="match status" value="1"/>
</dbReference>
<dbReference type="CDD" id="cd00146">
    <property type="entry name" value="PKD"/>
    <property type="match status" value="1"/>
</dbReference>
<dbReference type="EMBL" id="LVVT01000001">
    <property type="protein sequence ID" value="TQS84600.1"/>
    <property type="molecule type" value="Genomic_DNA"/>
</dbReference>
<keyword evidence="3" id="KW-0472">Membrane</keyword>
<gene>
    <name evidence="5" type="ORF">A3207_00725</name>
</gene>
<dbReference type="Gene3D" id="2.60.40.10">
    <property type="entry name" value="Immunoglobulins"/>
    <property type="match status" value="1"/>
</dbReference>
<reference evidence="5" key="1">
    <citation type="submission" date="2016-03" db="EMBL/GenBank/DDBJ databases">
        <authorList>
            <person name="Borrel G."/>
            <person name="Mccann A."/>
            <person name="O'Toole P.W."/>
        </authorList>
    </citation>
    <scope>NUCLEOTIDE SEQUENCE</scope>
    <source>
        <strain evidence="5">183</strain>
    </source>
</reference>
<evidence type="ECO:0000256" key="2">
    <source>
        <dbReference type="SAM" id="MobiDB-lite"/>
    </source>
</evidence>
<feature type="transmembrane region" description="Helical" evidence="3">
    <location>
        <begin position="873"/>
        <end position="893"/>
    </location>
</feature>
<dbReference type="AlphaFoldDB" id="A0A8J8TE64"/>
<dbReference type="InterPro" id="IPR013783">
    <property type="entry name" value="Ig-like_fold"/>
</dbReference>
<organism evidence="5 6">
    <name type="scientific">Candidatus Methanomassiliicoccus intestinalis</name>
    <dbReference type="NCBI Taxonomy" id="1406512"/>
    <lineage>
        <taxon>Archaea</taxon>
        <taxon>Methanobacteriati</taxon>
        <taxon>Thermoplasmatota</taxon>
        <taxon>Thermoplasmata</taxon>
        <taxon>Methanomassiliicoccales</taxon>
        <taxon>Methanomassiliicoccaceae</taxon>
        <taxon>Methanomassiliicoccus</taxon>
    </lineage>
</organism>
<dbReference type="InterPro" id="IPR013378">
    <property type="entry name" value="InlB-like_B-rpt"/>
</dbReference>
<dbReference type="InterPro" id="IPR042229">
    <property type="entry name" value="Listeria/Bacterioides_rpt_sf"/>
</dbReference>
<evidence type="ECO:0000313" key="5">
    <source>
        <dbReference type="EMBL" id="TQS84600.1"/>
    </source>
</evidence>
<dbReference type="Pfam" id="PF09479">
    <property type="entry name" value="Flg_new"/>
    <property type="match status" value="7"/>
</dbReference>
<comment type="subcellular location">
    <subcellularLocation>
        <location evidence="1">Cell envelope</location>
    </subcellularLocation>
</comment>
<dbReference type="Gene3D" id="2.60.40.4270">
    <property type="entry name" value="Listeria-Bacteroides repeat domain"/>
    <property type="match status" value="6"/>
</dbReference>
<proteinExistence type="predicted"/>
<feature type="region of interest" description="Disordered" evidence="2">
    <location>
        <begin position="552"/>
        <end position="571"/>
    </location>
</feature>
<protein>
    <recommendedName>
        <fullName evidence="4">PKD domain-containing protein</fullName>
    </recommendedName>
</protein>
<comment type="caution">
    <text evidence="5">The sequence shown here is derived from an EMBL/GenBank/DDBJ whole genome shotgun (WGS) entry which is preliminary data.</text>
</comment>
<dbReference type="NCBIfam" id="TIGR02543">
    <property type="entry name" value="List_Bact_rpt"/>
    <property type="match status" value="5"/>
</dbReference>
<feature type="transmembrane region" description="Helical" evidence="3">
    <location>
        <begin position="846"/>
        <end position="866"/>
    </location>
</feature>
<dbReference type="InterPro" id="IPR035986">
    <property type="entry name" value="PKD_dom_sf"/>
</dbReference>
<dbReference type="InterPro" id="IPR000601">
    <property type="entry name" value="PKD_dom"/>
</dbReference>
<sequence length="894" mass="96692">MKHKRILGALALIIALCFLCSPAIADDHQVADSPVLGGNVNTYDMGVVTSPNLGTWTMNSNSEQVIIKFTTYPSLKSAVVTVNSPNWLSASGDLSTSTVTLIGTPPTNSGTYNISVTCQLMQGSQTFTGTMIHVDGTVEVYSVKFITGSTVYATKTAKAGERINLLTEGASINGKTLTGWRLNSTSGTLYSLGASYTVNSDVSFYGAYTTNKYKISFDANGGTGTVNSISADYQSTITLPSGGFSKAGYTLTGWNSLMNGAGTHYDLGSSYKIDTIYNRTLYAEWSPITYTVTFNSNGGTSVASQQVTHGSSASLPAPPPTKDGYIFEGWYTNSSLTTKYNFESSSITSNTTIYAKWIKPQGTHITGGGYKVEIYVGSAYTETFTFDPPDLSSFDEINEIFAEFNNGTATQYGLTVTKLSDYVYTVSGTPNQAGKTSLSLVVSGHLVDADDGEYGLYTVSYDIKLPAYKVTFNPNGGTVSTASKTVTYSSTYGDLPNPSREGYDFAGWYTSASGGSKVTSSTQVTATADHTLYAHWTAKSYTVTFNSSGGSSVASQTVEHGKTASKPADPSKGNKAFGGWYTDENLTSQFNFNSKITGNITLYAKWVDPFIVSFNTNGGSEIENQQIKSGERAVRPANPVKDGYTFLGWYTDLTLTEEYNFNSAVTSDLTLFASWSLKSYTITFNSNGGSEVDAQIISHGNKPVRPENPSRNGFTFGGWYTDAALTDEYAFGLNATENLTLYAKWYEDIVFTSTPSISDIKVTIDDRTITASVAAENYEYIIWDMGNGEVYKTYTNSFSYTYADPGNYQIKAVAVNNAGESEPVFYDLEITDIINEEPADENTVDFALIFIVAAIICMVLAWIILPIRRWEQVIFLIIVATVLLLIACILGVIL</sequence>
<keyword evidence="3" id="KW-1133">Transmembrane helix</keyword>
<evidence type="ECO:0000259" key="4">
    <source>
        <dbReference type="PROSITE" id="PS50093"/>
    </source>
</evidence>
<accession>A0A8J8TE64</accession>
<evidence type="ECO:0000313" key="6">
    <source>
        <dbReference type="Proteomes" id="UP000752814"/>
    </source>
</evidence>